<feature type="compositionally biased region" description="Basic and acidic residues" evidence="2">
    <location>
        <begin position="737"/>
        <end position="747"/>
    </location>
</feature>
<dbReference type="CDD" id="cd00201">
    <property type="entry name" value="WW"/>
    <property type="match status" value="1"/>
</dbReference>
<dbReference type="Pfam" id="PF00397">
    <property type="entry name" value="WW"/>
    <property type="match status" value="1"/>
</dbReference>
<dbReference type="InterPro" id="IPR053233">
    <property type="entry name" value="ABRA-related"/>
</dbReference>
<feature type="region of interest" description="Disordered" evidence="2">
    <location>
        <begin position="88"/>
        <end position="107"/>
    </location>
</feature>
<evidence type="ECO:0000256" key="1">
    <source>
        <dbReference type="SAM" id="Coils"/>
    </source>
</evidence>
<dbReference type="Proteomes" id="UP001281761">
    <property type="component" value="Unassembled WGS sequence"/>
</dbReference>
<keyword evidence="5" id="KW-1185">Reference proteome</keyword>
<gene>
    <name evidence="4" type="ORF">BLNAU_6818</name>
</gene>
<evidence type="ECO:0000259" key="3">
    <source>
        <dbReference type="PROSITE" id="PS50020"/>
    </source>
</evidence>
<keyword evidence="1" id="KW-0175">Coiled coil</keyword>
<feature type="coiled-coil region" evidence="1">
    <location>
        <begin position="221"/>
        <end position="479"/>
    </location>
</feature>
<dbReference type="PANTHER" id="PTHR21715:SF0">
    <property type="entry name" value="RH04127P"/>
    <property type="match status" value="1"/>
</dbReference>
<dbReference type="PANTHER" id="PTHR21715">
    <property type="entry name" value="RH04127P"/>
    <property type="match status" value="1"/>
</dbReference>
<sequence length="928" mass="107316">MSKRITPADEDYEGIVEYAKYMNMVPIDEDLLWIAKEGYFAPLPAGWREETTEDGQAYYFNTVTGKSSWGHPLDEHYQKLYETEKKKKKAEEARLSQSSPRMLPKIATKPLTAKGGTKNIKGETSGKCSTQTIVEEKSNQNVSESKNGNNQDGLGKSSKQTVLTNLEMNSFRADLSNSDSQVKDREDRSNLQEMHSGGNPTQPNNTHFIEREKEKIIGANKAELLEIQARFEDERDSMKAEWESKIEQEKLVYQERLRKLKKEHEDKLEEESEKLEELVQFRKRENEAMLTQELESLDDTLARKQQEIVKMSQNLETTEEALKAQREVLVQLENEITSKKQLLQELSSEHSTELATYETKREKLMQEIESAERELSMKESKVKDVEANIRKMQNKEDQITEEQIQIRRDEEMLRESKKKLEISCETLEKRESEAKSSISRLDAEIALKEKKIVDLSNEVRNEEKRLEDLLASIENASQKSRDRHVPRNGYGWNDMFDLSDSEDDRKNTAGTFGVERRSSGITEKKRLEMHKSPSCDCLRGSQNRQDDDLRSYSHSQYAAGRRTVNDEPGDSANKMGQKVAWTEKMEKEAAMVEKEWWELKQRRAALRSRQRTLVDERNGWKARGETARLKAEELKRLRRKVAEGVNESSSSDSSLMLDDERMKRLEKEMARDKEWLLSRKLELESESEMLNMEITRLHTQGVELDKKRTKLVGIVEYLGSFGIEISESVMKAIGRCAEREDSADKTRGIFGEEDFEKQETKDNEKTRMLEKRGDLGKGRINKGKRDEVTRITKSTSISKGKTSSTERKTGTAEDGDTVDFEVWVEELERHKCEPEKKKGFDQSSKENRRFDSTRGSSENRRGEKEKKSVLKRMEDENNLLLTFSKVYKHENCTTVEMNFTPPVSGISSRIRLISINSTIHISRKSDNL</sequence>
<feature type="compositionally biased region" description="Low complexity" evidence="2">
    <location>
        <begin position="791"/>
        <end position="803"/>
    </location>
</feature>
<evidence type="ECO:0000313" key="5">
    <source>
        <dbReference type="Proteomes" id="UP001281761"/>
    </source>
</evidence>
<evidence type="ECO:0000256" key="2">
    <source>
        <dbReference type="SAM" id="MobiDB-lite"/>
    </source>
</evidence>
<name>A0ABQ9Y323_9EUKA</name>
<feature type="compositionally biased region" description="Basic and acidic residues" evidence="2">
    <location>
        <begin position="181"/>
        <end position="190"/>
    </location>
</feature>
<proteinExistence type="predicted"/>
<dbReference type="PROSITE" id="PS01159">
    <property type="entry name" value="WW_DOMAIN_1"/>
    <property type="match status" value="1"/>
</dbReference>
<organism evidence="4 5">
    <name type="scientific">Blattamonas nauphoetae</name>
    <dbReference type="NCBI Taxonomy" id="2049346"/>
    <lineage>
        <taxon>Eukaryota</taxon>
        <taxon>Metamonada</taxon>
        <taxon>Preaxostyla</taxon>
        <taxon>Oxymonadida</taxon>
        <taxon>Blattamonas</taxon>
    </lineage>
</organism>
<feature type="domain" description="WW" evidence="3">
    <location>
        <begin position="41"/>
        <end position="74"/>
    </location>
</feature>
<feature type="region of interest" description="Disordered" evidence="2">
    <location>
        <begin position="833"/>
        <end position="868"/>
    </location>
</feature>
<feature type="compositionally biased region" description="Polar residues" evidence="2">
    <location>
        <begin position="126"/>
        <end position="157"/>
    </location>
</feature>
<feature type="region of interest" description="Disordered" evidence="2">
    <location>
        <begin position="112"/>
        <end position="157"/>
    </location>
</feature>
<feature type="compositionally biased region" description="Basic and acidic residues" evidence="2">
    <location>
        <begin position="757"/>
        <end position="790"/>
    </location>
</feature>
<dbReference type="SMART" id="SM00456">
    <property type="entry name" value="WW"/>
    <property type="match status" value="1"/>
</dbReference>
<dbReference type="PROSITE" id="PS50020">
    <property type="entry name" value="WW_DOMAIN_2"/>
    <property type="match status" value="1"/>
</dbReference>
<feature type="region of interest" description="Disordered" evidence="2">
    <location>
        <begin position="519"/>
        <end position="574"/>
    </location>
</feature>
<dbReference type="SUPFAM" id="SSF51045">
    <property type="entry name" value="WW domain"/>
    <property type="match status" value="1"/>
</dbReference>
<feature type="compositionally biased region" description="Basic and acidic residues" evidence="2">
    <location>
        <begin position="519"/>
        <end position="533"/>
    </location>
</feature>
<feature type="region of interest" description="Disordered" evidence="2">
    <location>
        <begin position="737"/>
        <end position="814"/>
    </location>
</feature>
<dbReference type="InterPro" id="IPR036020">
    <property type="entry name" value="WW_dom_sf"/>
</dbReference>
<comment type="caution">
    <text evidence="4">The sequence shown here is derived from an EMBL/GenBank/DDBJ whole genome shotgun (WGS) entry which is preliminary data.</text>
</comment>
<dbReference type="EMBL" id="JARBJD010000040">
    <property type="protein sequence ID" value="KAK2958114.1"/>
    <property type="molecule type" value="Genomic_DNA"/>
</dbReference>
<dbReference type="InterPro" id="IPR001202">
    <property type="entry name" value="WW_dom"/>
</dbReference>
<protein>
    <recommendedName>
        <fullName evidence="3">WW domain-containing protein</fullName>
    </recommendedName>
</protein>
<evidence type="ECO:0000313" key="4">
    <source>
        <dbReference type="EMBL" id="KAK2958114.1"/>
    </source>
</evidence>
<feature type="region of interest" description="Disordered" evidence="2">
    <location>
        <begin position="171"/>
        <end position="206"/>
    </location>
</feature>
<reference evidence="4 5" key="1">
    <citation type="journal article" date="2022" name="bioRxiv">
        <title>Genomics of Preaxostyla Flagellates Illuminates Evolutionary Transitions and the Path Towards Mitochondrial Loss.</title>
        <authorList>
            <person name="Novak L.V.F."/>
            <person name="Treitli S.C."/>
            <person name="Pyrih J."/>
            <person name="Halakuc P."/>
            <person name="Pipaliya S.V."/>
            <person name="Vacek V."/>
            <person name="Brzon O."/>
            <person name="Soukal P."/>
            <person name="Eme L."/>
            <person name="Dacks J.B."/>
            <person name="Karnkowska A."/>
            <person name="Elias M."/>
            <person name="Hampl V."/>
        </authorList>
    </citation>
    <scope>NUCLEOTIDE SEQUENCE [LARGE SCALE GENOMIC DNA]</scope>
    <source>
        <strain evidence="4">NAU3</strain>
        <tissue evidence="4">Gut</tissue>
    </source>
</reference>
<dbReference type="Gene3D" id="3.30.1470.10">
    <property type="entry name" value="Photosystem I PsaD, reaction center subunit II"/>
    <property type="match status" value="1"/>
</dbReference>
<accession>A0ABQ9Y323</accession>